<dbReference type="AlphaFoldDB" id="A0AAV9RBW7"/>
<dbReference type="Proteomes" id="UP001311232">
    <property type="component" value="Unassembled WGS sequence"/>
</dbReference>
<protein>
    <submittedName>
        <fullName evidence="1">Uncharacterized protein</fullName>
    </submittedName>
</protein>
<comment type="caution">
    <text evidence="1">The sequence shown here is derived from an EMBL/GenBank/DDBJ whole genome shotgun (WGS) entry which is preliminary data.</text>
</comment>
<proteinExistence type="predicted"/>
<name>A0AAV9RBW7_9TELE</name>
<dbReference type="EMBL" id="JAHHUM010002140">
    <property type="protein sequence ID" value="KAK5605897.1"/>
    <property type="molecule type" value="Genomic_DNA"/>
</dbReference>
<gene>
    <name evidence="1" type="ORF">CRENBAI_004115</name>
</gene>
<sequence>MSPERAQPSQHHISRVLQHSPSLPLLHTADTSVSLTSHLKLFRVEPTLQLPSKAPSQLSLGPPNGSISATVDLLDSCFFGAGLQVLVIAADAGRLDLNASGQSTPATEASRKPLSLTEAVFLPERGQWDRSITRLPASTSR</sequence>
<evidence type="ECO:0000313" key="1">
    <source>
        <dbReference type="EMBL" id="KAK5605897.1"/>
    </source>
</evidence>
<keyword evidence="2" id="KW-1185">Reference proteome</keyword>
<organism evidence="1 2">
    <name type="scientific">Crenichthys baileyi</name>
    <name type="common">White River springfish</name>
    <dbReference type="NCBI Taxonomy" id="28760"/>
    <lineage>
        <taxon>Eukaryota</taxon>
        <taxon>Metazoa</taxon>
        <taxon>Chordata</taxon>
        <taxon>Craniata</taxon>
        <taxon>Vertebrata</taxon>
        <taxon>Euteleostomi</taxon>
        <taxon>Actinopterygii</taxon>
        <taxon>Neopterygii</taxon>
        <taxon>Teleostei</taxon>
        <taxon>Neoteleostei</taxon>
        <taxon>Acanthomorphata</taxon>
        <taxon>Ovalentaria</taxon>
        <taxon>Atherinomorphae</taxon>
        <taxon>Cyprinodontiformes</taxon>
        <taxon>Goodeidae</taxon>
        <taxon>Crenichthys</taxon>
    </lineage>
</organism>
<reference evidence="1 2" key="1">
    <citation type="submission" date="2021-06" db="EMBL/GenBank/DDBJ databases">
        <authorList>
            <person name="Palmer J.M."/>
        </authorList>
    </citation>
    <scope>NUCLEOTIDE SEQUENCE [LARGE SCALE GENOMIC DNA]</scope>
    <source>
        <strain evidence="1 2">MEX-2019</strain>
        <tissue evidence="1">Muscle</tissue>
    </source>
</reference>
<evidence type="ECO:0000313" key="2">
    <source>
        <dbReference type="Proteomes" id="UP001311232"/>
    </source>
</evidence>
<accession>A0AAV9RBW7</accession>